<feature type="region of interest" description="Disordered" evidence="1">
    <location>
        <begin position="1"/>
        <end position="27"/>
    </location>
</feature>
<name>A0A1I0SF99_9SPHI</name>
<dbReference type="EMBL" id="FOJM01000001">
    <property type="protein sequence ID" value="SFA38103.1"/>
    <property type="molecule type" value="Genomic_DNA"/>
</dbReference>
<dbReference type="AlphaFoldDB" id="A0A1I0SF99"/>
<gene>
    <name evidence="2" type="ORF">SAMN04488511_101117</name>
</gene>
<keyword evidence="3" id="KW-1185">Reference proteome</keyword>
<sequence length="81" mass="9482">MHITITKRLPKTRKRNFSSGGYTEDSVSEEIGKADLQLCHSLTQIPNKMEINDYRLNTLTRKFKQPEASRKRLFSNSFHLQ</sequence>
<protein>
    <submittedName>
        <fullName evidence="2">Uncharacterized protein</fullName>
    </submittedName>
</protein>
<evidence type="ECO:0000313" key="3">
    <source>
        <dbReference type="Proteomes" id="UP000198836"/>
    </source>
</evidence>
<reference evidence="3" key="1">
    <citation type="submission" date="2016-10" db="EMBL/GenBank/DDBJ databases">
        <authorList>
            <person name="Varghese N."/>
            <person name="Submissions S."/>
        </authorList>
    </citation>
    <scope>NUCLEOTIDE SEQUENCE [LARGE SCALE GENOMIC DNA]</scope>
    <source>
        <strain evidence="3">DSM 18130</strain>
    </source>
</reference>
<evidence type="ECO:0000256" key="1">
    <source>
        <dbReference type="SAM" id="MobiDB-lite"/>
    </source>
</evidence>
<proteinExistence type="predicted"/>
<accession>A0A1I0SF99</accession>
<organism evidence="2 3">
    <name type="scientific">Pedobacter suwonensis</name>
    <dbReference type="NCBI Taxonomy" id="332999"/>
    <lineage>
        <taxon>Bacteria</taxon>
        <taxon>Pseudomonadati</taxon>
        <taxon>Bacteroidota</taxon>
        <taxon>Sphingobacteriia</taxon>
        <taxon>Sphingobacteriales</taxon>
        <taxon>Sphingobacteriaceae</taxon>
        <taxon>Pedobacter</taxon>
    </lineage>
</organism>
<evidence type="ECO:0000313" key="2">
    <source>
        <dbReference type="EMBL" id="SFA38103.1"/>
    </source>
</evidence>
<dbReference type="Proteomes" id="UP000198836">
    <property type="component" value="Unassembled WGS sequence"/>
</dbReference>